<dbReference type="SMART" id="SM00448">
    <property type="entry name" value="REC"/>
    <property type="match status" value="1"/>
</dbReference>
<evidence type="ECO:0000256" key="2">
    <source>
        <dbReference type="ARBA" id="ARBA00023012"/>
    </source>
</evidence>
<dbReference type="GO" id="GO:0000160">
    <property type="term" value="P:phosphorelay signal transduction system"/>
    <property type="evidence" value="ECO:0007669"/>
    <property type="project" value="UniProtKB-KW"/>
</dbReference>
<keyword evidence="9" id="KW-1185">Reference proteome</keyword>
<accession>A0A7X6ICS3</accession>
<evidence type="ECO:0000256" key="3">
    <source>
        <dbReference type="ARBA" id="ARBA00023015"/>
    </source>
</evidence>
<dbReference type="Proteomes" id="UP000534783">
    <property type="component" value="Unassembled WGS sequence"/>
</dbReference>
<dbReference type="PANTHER" id="PTHR44591">
    <property type="entry name" value="STRESS RESPONSE REGULATOR PROTEIN 1"/>
    <property type="match status" value="1"/>
</dbReference>
<evidence type="ECO:0000313" key="8">
    <source>
        <dbReference type="EMBL" id="NKE73121.1"/>
    </source>
</evidence>
<keyword evidence="4" id="KW-0804">Transcription</keyword>
<dbReference type="FunFam" id="3.40.50.2300:FF:000018">
    <property type="entry name" value="DNA-binding transcriptional regulator NtrC"/>
    <property type="match status" value="1"/>
</dbReference>
<evidence type="ECO:0000256" key="1">
    <source>
        <dbReference type="ARBA" id="ARBA00022553"/>
    </source>
</evidence>
<sequence>MENISNTGEKVPEEESIQILVVDDEDGPQEVLRIALASRGFQVKVAKNGRQACQMFDAAHFDLVLTDLKMPGMGGIELLRQIRERSPETIVVFMTGYASLDSAIEAVREGAYDYLTKPFRIEELYIAVKNAVERIKLIKENKKLFDELKRVHQKMKENPPDENLGGENRNLELLQALQRQLLQIYTRTGPINQVK</sequence>
<organism evidence="8 9">
    <name type="scientific">Candidatus Manganitrophus noduliformans</name>
    <dbReference type="NCBI Taxonomy" id="2606439"/>
    <lineage>
        <taxon>Bacteria</taxon>
        <taxon>Pseudomonadati</taxon>
        <taxon>Nitrospirota</taxon>
        <taxon>Nitrospiria</taxon>
        <taxon>Candidatus Troglogloeales</taxon>
        <taxon>Candidatus Manganitrophaceae</taxon>
        <taxon>Candidatus Manganitrophus</taxon>
    </lineage>
</organism>
<keyword evidence="6" id="KW-0175">Coiled coil</keyword>
<keyword evidence="2" id="KW-0902">Two-component regulatory system</keyword>
<dbReference type="EMBL" id="VTOW01000005">
    <property type="protein sequence ID" value="NKE73121.1"/>
    <property type="molecule type" value="Genomic_DNA"/>
</dbReference>
<feature type="domain" description="Response regulatory" evidence="7">
    <location>
        <begin position="18"/>
        <end position="132"/>
    </location>
</feature>
<dbReference type="InterPro" id="IPR050595">
    <property type="entry name" value="Bact_response_regulator"/>
</dbReference>
<evidence type="ECO:0000256" key="4">
    <source>
        <dbReference type="ARBA" id="ARBA00023163"/>
    </source>
</evidence>
<dbReference type="Gene3D" id="3.40.50.2300">
    <property type="match status" value="1"/>
</dbReference>
<keyword evidence="3" id="KW-0805">Transcription regulation</keyword>
<proteinExistence type="predicted"/>
<feature type="modified residue" description="4-aspartylphosphate" evidence="5">
    <location>
        <position position="67"/>
    </location>
</feature>
<name>A0A7X6ICS3_9BACT</name>
<dbReference type="InterPro" id="IPR001789">
    <property type="entry name" value="Sig_transdc_resp-reg_receiver"/>
</dbReference>
<gene>
    <name evidence="8" type="ORF">MNODULE_20405</name>
</gene>
<evidence type="ECO:0000256" key="6">
    <source>
        <dbReference type="SAM" id="Coils"/>
    </source>
</evidence>
<reference evidence="8 9" key="1">
    <citation type="journal article" date="2020" name="Nature">
        <title>Bacterial chemolithoautotrophy via manganese oxidation.</title>
        <authorList>
            <person name="Yu H."/>
            <person name="Leadbetter J.R."/>
        </authorList>
    </citation>
    <scope>NUCLEOTIDE SEQUENCE [LARGE SCALE GENOMIC DNA]</scope>
    <source>
        <strain evidence="8 9">Mn-1</strain>
    </source>
</reference>
<dbReference type="SUPFAM" id="SSF52172">
    <property type="entry name" value="CheY-like"/>
    <property type="match status" value="1"/>
</dbReference>
<comment type="caution">
    <text evidence="8">The sequence shown here is derived from an EMBL/GenBank/DDBJ whole genome shotgun (WGS) entry which is preliminary data.</text>
</comment>
<protein>
    <submittedName>
        <fullName evidence="8">Sigma-54-dependent Fis family transcriptional regulator</fullName>
    </submittedName>
</protein>
<evidence type="ECO:0000313" key="9">
    <source>
        <dbReference type="Proteomes" id="UP000534783"/>
    </source>
</evidence>
<feature type="coiled-coil region" evidence="6">
    <location>
        <begin position="121"/>
        <end position="158"/>
    </location>
</feature>
<dbReference type="PANTHER" id="PTHR44591:SF21">
    <property type="entry name" value="TWO-COMPONENT RESPONSE REGULATOR"/>
    <property type="match status" value="1"/>
</dbReference>
<evidence type="ECO:0000256" key="5">
    <source>
        <dbReference type="PROSITE-ProRule" id="PRU00169"/>
    </source>
</evidence>
<evidence type="ECO:0000259" key="7">
    <source>
        <dbReference type="PROSITE" id="PS50110"/>
    </source>
</evidence>
<dbReference type="PROSITE" id="PS50110">
    <property type="entry name" value="RESPONSE_REGULATORY"/>
    <property type="match status" value="1"/>
</dbReference>
<keyword evidence="1 5" id="KW-0597">Phosphoprotein</keyword>
<dbReference type="InterPro" id="IPR011006">
    <property type="entry name" value="CheY-like_superfamily"/>
</dbReference>
<dbReference type="Pfam" id="PF00072">
    <property type="entry name" value="Response_reg"/>
    <property type="match status" value="1"/>
</dbReference>
<dbReference type="AlphaFoldDB" id="A0A7X6ICS3"/>